<dbReference type="AlphaFoldDB" id="A0A8H3J6K9"/>
<dbReference type="InterPro" id="IPR002938">
    <property type="entry name" value="FAD-bd"/>
</dbReference>
<dbReference type="SUPFAM" id="SSF51905">
    <property type="entry name" value="FAD/NAD(P)-binding domain"/>
    <property type="match status" value="1"/>
</dbReference>
<dbReference type="PANTHER" id="PTHR46972:SF1">
    <property type="entry name" value="FAD DEPENDENT OXIDOREDUCTASE DOMAIN-CONTAINING PROTEIN"/>
    <property type="match status" value="1"/>
</dbReference>
<keyword evidence="2" id="KW-0274">FAD</keyword>
<evidence type="ECO:0000256" key="3">
    <source>
        <dbReference type="ARBA" id="ARBA00023002"/>
    </source>
</evidence>
<dbReference type="Gene3D" id="3.50.50.60">
    <property type="entry name" value="FAD/NAD(P)-binding domain"/>
    <property type="match status" value="1"/>
</dbReference>
<evidence type="ECO:0000313" key="7">
    <source>
        <dbReference type="Proteomes" id="UP000664534"/>
    </source>
</evidence>
<feature type="domain" description="FAD-binding" evidence="5">
    <location>
        <begin position="5"/>
        <end position="329"/>
    </location>
</feature>
<dbReference type="InterPro" id="IPR036188">
    <property type="entry name" value="FAD/NAD-bd_sf"/>
</dbReference>
<evidence type="ECO:0000256" key="1">
    <source>
        <dbReference type="ARBA" id="ARBA00022630"/>
    </source>
</evidence>
<keyword evidence="3" id="KW-0560">Oxidoreductase</keyword>
<dbReference type="EMBL" id="CAJPDT010000152">
    <property type="protein sequence ID" value="CAF9941607.1"/>
    <property type="molecule type" value="Genomic_DNA"/>
</dbReference>
<reference evidence="6" key="1">
    <citation type="submission" date="2021-03" db="EMBL/GenBank/DDBJ databases">
        <authorList>
            <person name="Tagirdzhanova G."/>
        </authorList>
    </citation>
    <scope>NUCLEOTIDE SEQUENCE</scope>
</reference>
<evidence type="ECO:0000256" key="2">
    <source>
        <dbReference type="ARBA" id="ARBA00022827"/>
    </source>
</evidence>
<name>A0A8H3J6K9_9LECA</name>
<organism evidence="6 7">
    <name type="scientific">Imshaugia aleurites</name>
    <dbReference type="NCBI Taxonomy" id="172621"/>
    <lineage>
        <taxon>Eukaryota</taxon>
        <taxon>Fungi</taxon>
        <taxon>Dikarya</taxon>
        <taxon>Ascomycota</taxon>
        <taxon>Pezizomycotina</taxon>
        <taxon>Lecanoromycetes</taxon>
        <taxon>OSLEUM clade</taxon>
        <taxon>Lecanoromycetidae</taxon>
        <taxon>Lecanorales</taxon>
        <taxon>Lecanorineae</taxon>
        <taxon>Parmeliaceae</taxon>
        <taxon>Imshaugia</taxon>
    </lineage>
</organism>
<dbReference type="Proteomes" id="UP000664534">
    <property type="component" value="Unassembled WGS sequence"/>
</dbReference>
<dbReference type="PRINTS" id="PR00420">
    <property type="entry name" value="RNGMNOXGNASE"/>
</dbReference>
<protein>
    <recommendedName>
        <fullName evidence="5">FAD-binding domain-containing protein</fullName>
    </recommendedName>
</protein>
<evidence type="ECO:0000259" key="5">
    <source>
        <dbReference type="Pfam" id="PF01494"/>
    </source>
</evidence>
<keyword evidence="4" id="KW-0503">Monooxygenase</keyword>
<evidence type="ECO:0000313" key="6">
    <source>
        <dbReference type="EMBL" id="CAF9941607.1"/>
    </source>
</evidence>
<gene>
    <name evidence="6" type="ORF">IMSHALPRED_002809</name>
</gene>
<evidence type="ECO:0000256" key="4">
    <source>
        <dbReference type="ARBA" id="ARBA00023033"/>
    </source>
</evidence>
<dbReference type="GO" id="GO:0071949">
    <property type="term" value="F:FAD binding"/>
    <property type="evidence" value="ECO:0007669"/>
    <property type="project" value="InterPro"/>
</dbReference>
<keyword evidence="7" id="KW-1185">Reference proteome</keyword>
<keyword evidence="1" id="KW-0285">Flavoprotein</keyword>
<dbReference type="PANTHER" id="PTHR46972">
    <property type="entry name" value="MONOOXYGENASE ASQM-RELATED"/>
    <property type="match status" value="1"/>
</dbReference>
<accession>A0A8H3J6K9</accession>
<dbReference type="Pfam" id="PF01494">
    <property type="entry name" value="FAD_binding_3"/>
    <property type="match status" value="1"/>
</dbReference>
<dbReference type="OrthoDB" id="655030at2759"/>
<proteinExistence type="predicted"/>
<dbReference type="GO" id="GO:0004497">
    <property type="term" value="F:monooxygenase activity"/>
    <property type="evidence" value="ECO:0007669"/>
    <property type="project" value="UniProtKB-KW"/>
</dbReference>
<comment type="caution">
    <text evidence="6">The sequence shown here is derived from an EMBL/GenBank/DDBJ whole genome shotgun (WGS) entry which is preliminary data.</text>
</comment>
<sequence length="424" mass="46769">MSPPKVAIIGAGPAGTTLARLLIRASIPVTIFEGESSMSVRAQGGSLDLHTNTGLKALREAGLFEEYTQYARYDGEAINLADKNLVSLLKLGGATEASSRGRPEIDRARLRQILVNSLPEGTIRWNCRLRSVDVKDLSLHFDHGVETEFDLLVGADGAWSKVRPVLTNVKPYFVGLGGYDLFIHNAEKNHPDLYELVNRGSLMTYSDGKGLSAQQRGDGTIIVYASGRRDEDWKETCGYDLHDASAVKKAIKEELRDWAEPLVKFTQVADEKDFTARSLYVLPPGHRWKHRAKVTLIGDAAHLTTPHAGEGVNVAMEDALNLANAIIRSAETGDTVHALDKEVSAFEDEMMTRATKVQNHSLANTKDMYFTPGSPHTTIDKWLRRAIAQQLGGAVEIVLPLWVVGTIRRGFSWWSRADKKTRKG</sequence>